<sequence length="92" mass="10050">MAGLNALRSFLISFILLFIKDGGVMAKGGARPGAGRKPGSKSTSQPRKMRGIKVTDKEWKKIGELAFKAGYIKPSGEPNASEYIRKRALREI</sequence>
<protein>
    <submittedName>
        <fullName evidence="2">Uncharacterized protein</fullName>
    </submittedName>
</protein>
<feature type="region of interest" description="Disordered" evidence="1">
    <location>
        <begin position="28"/>
        <end position="51"/>
    </location>
</feature>
<evidence type="ECO:0000313" key="2">
    <source>
        <dbReference type="EMBL" id="ABO49764.1"/>
    </source>
</evidence>
<dbReference type="KEGG" id="drm:Dred_1230"/>
<gene>
    <name evidence="2" type="ordered locus">Dred_1230</name>
</gene>
<evidence type="ECO:0000256" key="1">
    <source>
        <dbReference type="SAM" id="MobiDB-lite"/>
    </source>
</evidence>
<dbReference type="RefSeq" id="WP_011877590.1">
    <property type="nucleotide sequence ID" value="NC_009253.1"/>
</dbReference>
<accession>A4J3W1</accession>
<dbReference type="Proteomes" id="UP000001556">
    <property type="component" value="Chromosome"/>
</dbReference>
<evidence type="ECO:0000313" key="3">
    <source>
        <dbReference type="Proteomes" id="UP000001556"/>
    </source>
</evidence>
<reference evidence="2 3" key="1">
    <citation type="submission" date="2007-03" db="EMBL/GenBank/DDBJ databases">
        <title>Complete sequence of Desulfotomaculum reducens MI-1.</title>
        <authorList>
            <consortium name="US DOE Joint Genome Institute"/>
            <person name="Copeland A."/>
            <person name="Lucas S."/>
            <person name="Lapidus A."/>
            <person name="Barry K."/>
            <person name="Detter J.C."/>
            <person name="Glavina del Rio T."/>
            <person name="Hammon N."/>
            <person name="Israni S."/>
            <person name="Dalin E."/>
            <person name="Tice H."/>
            <person name="Pitluck S."/>
            <person name="Sims D."/>
            <person name="Brettin T."/>
            <person name="Bruce D."/>
            <person name="Han C."/>
            <person name="Tapia R."/>
            <person name="Schmutz J."/>
            <person name="Larimer F."/>
            <person name="Land M."/>
            <person name="Hauser L."/>
            <person name="Kyrpides N."/>
            <person name="Kim E."/>
            <person name="Tebo B.M."/>
            <person name="Richardson P."/>
        </authorList>
    </citation>
    <scope>NUCLEOTIDE SEQUENCE [LARGE SCALE GENOMIC DNA]</scope>
    <source>
        <strain evidence="2 3">MI-1</strain>
    </source>
</reference>
<feature type="compositionally biased region" description="Low complexity" evidence="1">
    <location>
        <begin position="28"/>
        <end position="37"/>
    </location>
</feature>
<dbReference type="EMBL" id="CP000612">
    <property type="protein sequence ID" value="ABO49764.1"/>
    <property type="molecule type" value="Genomic_DNA"/>
</dbReference>
<keyword evidence="3" id="KW-1185">Reference proteome</keyword>
<proteinExistence type="predicted"/>
<dbReference type="AlphaFoldDB" id="A4J3W1"/>
<dbReference type="HOGENOM" id="CLU_2408515_0_0_9"/>
<organism evidence="2 3">
    <name type="scientific">Desulforamulus reducens (strain ATCC BAA-1160 / DSM 100696 / MI-1)</name>
    <name type="common">Desulfotomaculum reducens</name>
    <dbReference type="NCBI Taxonomy" id="349161"/>
    <lineage>
        <taxon>Bacteria</taxon>
        <taxon>Bacillati</taxon>
        <taxon>Bacillota</taxon>
        <taxon>Clostridia</taxon>
        <taxon>Eubacteriales</taxon>
        <taxon>Peptococcaceae</taxon>
        <taxon>Desulforamulus</taxon>
    </lineage>
</organism>
<name>A4J3W1_DESRM</name>